<dbReference type="Gene3D" id="3.20.20.140">
    <property type="entry name" value="Metal-dependent hydrolases"/>
    <property type="match status" value="1"/>
</dbReference>
<dbReference type="EMBL" id="QETF01000021">
    <property type="protein sequence ID" value="PWG15909.1"/>
    <property type="molecule type" value="Genomic_DNA"/>
</dbReference>
<evidence type="ECO:0000256" key="4">
    <source>
        <dbReference type="ARBA" id="ARBA00022833"/>
    </source>
</evidence>
<dbReference type="InterPro" id="IPR011059">
    <property type="entry name" value="Metal-dep_hydrolase_composite"/>
</dbReference>
<evidence type="ECO:0000313" key="7">
    <source>
        <dbReference type="Proteomes" id="UP000245293"/>
    </source>
</evidence>
<comment type="caution">
    <text evidence="6">The sequence shown here is derived from an EMBL/GenBank/DDBJ whole genome shotgun (WGS) entry which is preliminary data.</text>
</comment>
<dbReference type="AlphaFoldDB" id="A0A2V1P072"/>
<evidence type="ECO:0000256" key="1">
    <source>
        <dbReference type="ARBA" id="ARBA00006745"/>
    </source>
</evidence>
<reference evidence="7" key="1">
    <citation type="submission" date="2018-05" db="EMBL/GenBank/DDBJ databases">
        <authorList>
            <person name="Du Z."/>
            <person name="Wang X."/>
        </authorList>
    </citation>
    <scope>NUCLEOTIDE SEQUENCE [LARGE SCALE GENOMIC DNA]</scope>
    <source>
        <strain evidence="7">WDS4C29</strain>
    </source>
</reference>
<organism evidence="6 7">
    <name type="scientific">Salibaculum griseiflavum</name>
    <dbReference type="NCBI Taxonomy" id="1914409"/>
    <lineage>
        <taxon>Bacteria</taxon>
        <taxon>Pseudomonadati</taxon>
        <taxon>Pseudomonadota</taxon>
        <taxon>Alphaproteobacteria</taxon>
        <taxon>Rhodobacterales</taxon>
        <taxon>Roseobacteraceae</taxon>
        <taxon>Salibaculum</taxon>
    </lineage>
</organism>
<gene>
    <name evidence="6" type="ORF">DFK10_14470</name>
</gene>
<name>A0A2V1P072_9RHOB</name>
<dbReference type="GO" id="GO:0016814">
    <property type="term" value="F:hydrolase activity, acting on carbon-nitrogen (but not peptide) bonds, in cyclic amidines"/>
    <property type="evidence" value="ECO:0007669"/>
    <property type="project" value="UniProtKB-ARBA"/>
</dbReference>
<dbReference type="NCBIfam" id="NF006055">
    <property type="entry name" value="PRK08203.1"/>
    <property type="match status" value="1"/>
</dbReference>
<dbReference type="InterPro" id="IPR006680">
    <property type="entry name" value="Amidohydro-rel"/>
</dbReference>
<protein>
    <submittedName>
        <fullName evidence="6">8-oxoguanine deaminase</fullName>
    </submittedName>
</protein>
<keyword evidence="3" id="KW-0378">Hydrolase</keyword>
<dbReference type="GO" id="GO:0046872">
    <property type="term" value="F:metal ion binding"/>
    <property type="evidence" value="ECO:0007669"/>
    <property type="project" value="UniProtKB-KW"/>
</dbReference>
<dbReference type="Gene3D" id="2.30.40.10">
    <property type="entry name" value="Urease, subunit C, domain 1"/>
    <property type="match status" value="1"/>
</dbReference>
<feature type="domain" description="Amidohydrolase-related" evidence="5">
    <location>
        <begin position="55"/>
        <end position="416"/>
    </location>
</feature>
<keyword evidence="7" id="KW-1185">Reference proteome</keyword>
<dbReference type="PANTHER" id="PTHR43794">
    <property type="entry name" value="AMINOHYDROLASE SSNA-RELATED"/>
    <property type="match status" value="1"/>
</dbReference>
<dbReference type="OrthoDB" id="9796020at2"/>
<dbReference type="SUPFAM" id="SSF51556">
    <property type="entry name" value="Metallo-dependent hydrolases"/>
    <property type="match status" value="1"/>
</dbReference>
<dbReference type="PANTHER" id="PTHR43794:SF11">
    <property type="entry name" value="AMIDOHYDROLASE-RELATED DOMAIN-CONTAINING PROTEIN"/>
    <property type="match status" value="1"/>
</dbReference>
<dbReference type="GO" id="GO:0019239">
    <property type="term" value="F:deaminase activity"/>
    <property type="evidence" value="ECO:0007669"/>
    <property type="project" value="UniProtKB-ARBA"/>
</dbReference>
<dbReference type="RefSeq" id="WP_109389748.1">
    <property type="nucleotide sequence ID" value="NZ_QETF01000021.1"/>
</dbReference>
<evidence type="ECO:0000313" key="6">
    <source>
        <dbReference type="EMBL" id="PWG15909.1"/>
    </source>
</evidence>
<comment type="similarity">
    <text evidence="1">Belongs to the metallo-dependent hydrolases superfamily. ATZ/TRZ family.</text>
</comment>
<keyword evidence="4" id="KW-0862">Zinc</keyword>
<dbReference type="Pfam" id="PF01979">
    <property type="entry name" value="Amidohydro_1"/>
    <property type="match status" value="1"/>
</dbReference>
<proteinExistence type="inferred from homology"/>
<dbReference type="InterPro" id="IPR050287">
    <property type="entry name" value="MTA/SAH_deaminase"/>
</dbReference>
<accession>A0A2V1P072</accession>
<evidence type="ECO:0000256" key="3">
    <source>
        <dbReference type="ARBA" id="ARBA00022801"/>
    </source>
</evidence>
<evidence type="ECO:0000259" key="5">
    <source>
        <dbReference type="Pfam" id="PF01979"/>
    </source>
</evidence>
<keyword evidence="2" id="KW-0479">Metal-binding</keyword>
<dbReference type="CDD" id="cd01298">
    <property type="entry name" value="ATZ_TRZ_like"/>
    <property type="match status" value="1"/>
</dbReference>
<dbReference type="SUPFAM" id="SSF51338">
    <property type="entry name" value="Composite domain of metallo-dependent hydrolases"/>
    <property type="match status" value="1"/>
</dbReference>
<dbReference type="Proteomes" id="UP000245293">
    <property type="component" value="Unassembled WGS sequence"/>
</dbReference>
<evidence type="ECO:0000256" key="2">
    <source>
        <dbReference type="ARBA" id="ARBA00022723"/>
    </source>
</evidence>
<dbReference type="InterPro" id="IPR032466">
    <property type="entry name" value="Metal_Hydrolase"/>
</dbReference>
<dbReference type="FunFam" id="3.20.20.140:FF:000014">
    <property type="entry name" value="5-methylthioadenosine/S-adenosylhomocysteine deaminase"/>
    <property type="match status" value="1"/>
</dbReference>
<sequence>MVDILIREAQTILTMDDDRRELTGADILVRGGVIAAVGQGIAAPGAQVIEARGCVVTPGLVNTHHHLYQTLTRAVPGGQDALLFGWLKTLYPIWARFGPEEMFVSAQIGLAELALSGCTLTSDHLYLYPNGSRLDDTIAAAREVGMRFHPTRGAMSIGESNGGLPPDALVEDEAAILKDCIRVIDAHHDAAEGSMCRVGVAPCSPFSVSRDLMREAALLARDKGVMLHTHLAENDEDIAYSEANFGCRPGQYAEDLGWTGPDVWHAHCVKLDGREIDLFARSRTGVAHCPCSNCRLGSGIAPVRAMRDAGVPVGLGVDGSASNDAGNLVAEARQAMLLQRVVNGADAMSAREALEIATRGGADVLGRPECGRIAPGKRADIAIWDVSGIEAAGSWDKAAVLLAGPTRVRDLIVEGRRIVADGRVTSFDLDAAIARQARLVQDLAL</sequence>